<comment type="caution">
    <text evidence="3">The sequence shown here is derived from an EMBL/GenBank/DDBJ whole genome shotgun (WGS) entry which is preliminary data.</text>
</comment>
<gene>
    <name evidence="3" type="ORF">C4544_03595</name>
</gene>
<dbReference type="Pfam" id="PF23988">
    <property type="entry name" value="DUF7309"/>
    <property type="match status" value="1"/>
</dbReference>
<feature type="domain" description="DUF7309" evidence="2">
    <location>
        <begin position="12"/>
        <end position="182"/>
    </location>
</feature>
<sequence length="344" mass="40198">MLKINKPTMDEWNVLYKAAENFKKAACWKWMYDNDIFGVQDPETGEIAYCCIMGNAGEHFAIAGYLGTEGLDGILKMFSGEVEPSNPDNMYLQKCLMCSFEDRAALAPEDLKVIKDAELKFRGRNEWPVFRHYEPGLFPWFLTASQCRFLTHIITQALEVSVRCRESKEILEHKTLYTYLVRVNRKPGSGDSSWEDQYIDIEPFKPKFVSFHIKDEMRLRRLVSTKPAKRIVLEADTFFTPSPVREKSRPYYPKICMLLDHHNGMVLSFEMLTDIKKEGYKCIEMLVNFIERNGVKPLKMLVTREETYYLYVDVCKQLDITLEVVDHLEFAGQVRNGMFNFMMR</sequence>
<dbReference type="AlphaFoldDB" id="A0A419DDH5"/>
<reference evidence="3 4" key="1">
    <citation type="journal article" date="2017" name="ISME J.">
        <title>Energy and carbon metabolisms in a deep terrestrial subsurface fluid microbial community.</title>
        <authorList>
            <person name="Momper L."/>
            <person name="Jungbluth S.P."/>
            <person name="Lee M.D."/>
            <person name="Amend J.P."/>
        </authorList>
    </citation>
    <scope>NUCLEOTIDE SEQUENCE [LARGE SCALE GENOMIC DNA]</scope>
    <source>
        <strain evidence="3">SURF_29</strain>
    </source>
</reference>
<dbReference type="Pfam" id="PF22007">
    <property type="entry name" value="DUF6930"/>
    <property type="match status" value="1"/>
</dbReference>
<evidence type="ECO:0000313" key="4">
    <source>
        <dbReference type="Proteomes" id="UP000285655"/>
    </source>
</evidence>
<evidence type="ECO:0000259" key="2">
    <source>
        <dbReference type="Pfam" id="PF23988"/>
    </source>
</evidence>
<dbReference type="Proteomes" id="UP000285655">
    <property type="component" value="Unassembled WGS sequence"/>
</dbReference>
<accession>A0A419DDH5</accession>
<dbReference type="InterPro" id="IPR055733">
    <property type="entry name" value="DUF7309"/>
</dbReference>
<name>A0A419DDH5_9BACT</name>
<organism evidence="3 4">
    <name type="scientific">candidate division WS5 bacterium</name>
    <dbReference type="NCBI Taxonomy" id="2093353"/>
    <lineage>
        <taxon>Bacteria</taxon>
        <taxon>candidate division WS5</taxon>
    </lineage>
</organism>
<evidence type="ECO:0000259" key="1">
    <source>
        <dbReference type="Pfam" id="PF22007"/>
    </source>
</evidence>
<dbReference type="EMBL" id="QZJW01000028">
    <property type="protein sequence ID" value="RJO61148.1"/>
    <property type="molecule type" value="Genomic_DNA"/>
</dbReference>
<feature type="domain" description="DUF6930" evidence="1">
    <location>
        <begin position="218"/>
        <end position="339"/>
    </location>
</feature>
<proteinExistence type="predicted"/>
<evidence type="ECO:0000313" key="3">
    <source>
        <dbReference type="EMBL" id="RJO61148.1"/>
    </source>
</evidence>
<evidence type="ECO:0008006" key="5">
    <source>
        <dbReference type="Google" id="ProtNLM"/>
    </source>
</evidence>
<dbReference type="InterPro" id="IPR054216">
    <property type="entry name" value="DUF6930"/>
</dbReference>
<protein>
    <recommendedName>
        <fullName evidence="5">Integrase catalytic domain-containing protein</fullName>
    </recommendedName>
</protein>